<gene>
    <name evidence="4" type="ordered locus">Srot_2104</name>
</gene>
<dbReference type="InterPro" id="IPR002053">
    <property type="entry name" value="Glyco_hydro_25"/>
</dbReference>
<dbReference type="GO" id="GO:0016052">
    <property type="term" value="P:carbohydrate catabolic process"/>
    <property type="evidence" value="ECO:0007669"/>
    <property type="project" value="TreeGrafter"/>
</dbReference>
<dbReference type="InterPro" id="IPR017853">
    <property type="entry name" value="GH"/>
</dbReference>
<keyword evidence="2 4" id="KW-0378">Hydrolase</keyword>
<dbReference type="CAZy" id="GH25">
    <property type="family name" value="Glycoside Hydrolase Family 25"/>
</dbReference>
<dbReference type="Gene3D" id="3.20.20.80">
    <property type="entry name" value="Glycosidases"/>
    <property type="match status" value="1"/>
</dbReference>
<sequence length="323" mass="34420">MTAGQQVASVGSEGQSSGPHAHLCVYLGPLTQRHAIDPLAWIGQATEQEGAPMPLWGVDISNNNGAVDLAQVRAEGFEFVAAKVTEGSSFNDSFWPRNRDAARANGLILIGYHYVRDGDAEGQAANLAAHIGDPAVPVALDFEANSGGWANFQAVSAAVQRRGMRVALSYVPRWYWQQIGSPDISGAPGLWASAYVNGSGYASVLYPGDDWRGWEPYGGNEPIILQFSSSGHVAGKTVDVNAFRGTREDLLALLGTAAPTQPTASLDQLVGSGFAGGEQLYGNSVVDFLRYLSDFLSEWREEQRTAEQTMAEALACLVQGEGK</sequence>
<dbReference type="AlphaFoldDB" id="D6Z9C9"/>
<keyword evidence="5" id="KW-1185">Reference proteome</keyword>
<dbReference type="SUPFAM" id="SSF51445">
    <property type="entry name" value="(Trans)glycosidases"/>
    <property type="match status" value="1"/>
</dbReference>
<dbReference type="GO" id="GO:0009253">
    <property type="term" value="P:peptidoglycan catabolic process"/>
    <property type="evidence" value="ECO:0007669"/>
    <property type="project" value="InterPro"/>
</dbReference>
<dbReference type="RefSeq" id="WP_013139011.1">
    <property type="nucleotide sequence ID" value="NC_014168.1"/>
</dbReference>
<evidence type="ECO:0000313" key="4">
    <source>
        <dbReference type="EMBL" id="ADG98559.1"/>
    </source>
</evidence>
<dbReference type="eggNOG" id="COG3757">
    <property type="taxonomic scope" value="Bacteria"/>
</dbReference>
<dbReference type="InterPro" id="IPR018077">
    <property type="entry name" value="Glyco_hydro_fam25_subgr"/>
</dbReference>
<dbReference type="PANTHER" id="PTHR34135:SF2">
    <property type="entry name" value="LYSOZYME"/>
    <property type="match status" value="1"/>
</dbReference>
<reference evidence="4 5" key="1">
    <citation type="journal article" date="2010" name="Stand. Genomic Sci.">
        <title>Complete genome sequence of Segniliparus rotundus type strain (CDC 1076).</title>
        <authorList>
            <person name="Sikorski J."/>
            <person name="Lapidus A."/>
            <person name="Copeland A."/>
            <person name="Misra M."/>
            <person name="Glavina Del Rio T."/>
            <person name="Nolan M."/>
            <person name="Lucas S."/>
            <person name="Chen F."/>
            <person name="Tice H."/>
            <person name="Cheng J.F."/>
            <person name="Jando M."/>
            <person name="Schneider S."/>
            <person name="Bruce D."/>
            <person name="Goodwin L."/>
            <person name="Pitluck S."/>
            <person name="Liolios K."/>
            <person name="Mikhailova N."/>
            <person name="Pati A."/>
            <person name="Ivanova N."/>
            <person name="Mavromatis K."/>
            <person name="Chen A."/>
            <person name="Palaniappan K."/>
            <person name="Chertkov O."/>
            <person name="Land M."/>
            <person name="Hauser L."/>
            <person name="Chang Y.J."/>
            <person name="Jeffries C.D."/>
            <person name="Brettin T."/>
            <person name="Detter J.C."/>
            <person name="Han C."/>
            <person name="Rohde M."/>
            <person name="Goker M."/>
            <person name="Bristow J."/>
            <person name="Eisen J.A."/>
            <person name="Markowitz V."/>
            <person name="Hugenholtz P."/>
            <person name="Kyrpides N.C."/>
            <person name="Klenk H.P."/>
        </authorList>
    </citation>
    <scope>NUCLEOTIDE SEQUENCE [LARGE SCALE GENOMIC DNA]</scope>
    <source>
        <strain evidence="5">ATCC BAA-972 / CDC 1076 / CIP 108378 / DSM 44985 / JCM 13578</strain>
    </source>
</reference>
<dbReference type="Proteomes" id="UP000002247">
    <property type="component" value="Chromosome"/>
</dbReference>
<keyword evidence="3" id="KW-0326">Glycosidase</keyword>
<dbReference type="EMBL" id="CP001958">
    <property type="protein sequence ID" value="ADG98559.1"/>
    <property type="molecule type" value="Genomic_DNA"/>
</dbReference>
<dbReference type="CDD" id="cd00599">
    <property type="entry name" value="GH25_muramidase"/>
    <property type="match status" value="1"/>
</dbReference>
<protein>
    <submittedName>
        <fullName evidence="4">Glycoside hydrolase family 25</fullName>
    </submittedName>
</protein>
<dbReference type="InterPro" id="IPR011055">
    <property type="entry name" value="Dup_hybrid_motif"/>
</dbReference>
<dbReference type="SMART" id="SM00641">
    <property type="entry name" value="Glyco_25"/>
    <property type="match status" value="1"/>
</dbReference>
<comment type="similarity">
    <text evidence="1">Belongs to the glycosyl hydrolase 25 family.</text>
</comment>
<dbReference type="PROSITE" id="PS51904">
    <property type="entry name" value="GLYCOSYL_HYDROL_F25_2"/>
    <property type="match status" value="1"/>
</dbReference>
<dbReference type="GO" id="GO:0003796">
    <property type="term" value="F:lysozyme activity"/>
    <property type="evidence" value="ECO:0007669"/>
    <property type="project" value="InterPro"/>
</dbReference>
<dbReference type="HOGENOM" id="CLU_860231_0_0_11"/>
<evidence type="ECO:0000256" key="3">
    <source>
        <dbReference type="ARBA" id="ARBA00023295"/>
    </source>
</evidence>
<evidence type="ECO:0000256" key="1">
    <source>
        <dbReference type="ARBA" id="ARBA00010646"/>
    </source>
</evidence>
<evidence type="ECO:0000256" key="2">
    <source>
        <dbReference type="ARBA" id="ARBA00022801"/>
    </source>
</evidence>
<organism evidence="4 5">
    <name type="scientific">Segniliparus rotundus (strain ATCC BAA-972 / CDC 1076 / CIP 108378 / DSM 44985 / JCM 13578)</name>
    <dbReference type="NCBI Taxonomy" id="640132"/>
    <lineage>
        <taxon>Bacteria</taxon>
        <taxon>Bacillati</taxon>
        <taxon>Actinomycetota</taxon>
        <taxon>Actinomycetes</taxon>
        <taxon>Mycobacteriales</taxon>
        <taxon>Segniliparaceae</taxon>
        <taxon>Segniliparus</taxon>
    </lineage>
</organism>
<accession>D6Z9C9</accession>
<dbReference type="KEGG" id="srt:Srot_2104"/>
<name>D6Z9C9_SEGRD</name>
<evidence type="ECO:0000313" key="5">
    <source>
        <dbReference type="Proteomes" id="UP000002247"/>
    </source>
</evidence>
<dbReference type="Gene3D" id="2.70.70.10">
    <property type="entry name" value="Glucose Permease (Domain IIA)"/>
    <property type="match status" value="1"/>
</dbReference>
<proteinExistence type="inferred from homology"/>
<dbReference type="GO" id="GO:0016998">
    <property type="term" value="P:cell wall macromolecule catabolic process"/>
    <property type="evidence" value="ECO:0007669"/>
    <property type="project" value="InterPro"/>
</dbReference>
<dbReference type="Pfam" id="PF01183">
    <property type="entry name" value="Glyco_hydro_25"/>
    <property type="match status" value="1"/>
</dbReference>
<dbReference type="SUPFAM" id="SSF51261">
    <property type="entry name" value="Duplicated hybrid motif"/>
    <property type="match status" value="1"/>
</dbReference>
<dbReference type="PANTHER" id="PTHR34135">
    <property type="entry name" value="LYSOZYME"/>
    <property type="match status" value="1"/>
</dbReference>